<comment type="similarity">
    <text evidence="14 16">Belongs to the type III pantothenate kinase family.</text>
</comment>
<dbReference type="HAMAP" id="MF_01274">
    <property type="entry name" value="Pantothen_kinase_3"/>
    <property type="match status" value="1"/>
</dbReference>
<keyword evidence="13 16" id="KW-0173">Coenzyme A biosynthesis</keyword>
<dbReference type="GO" id="GO:0005737">
    <property type="term" value="C:cytoplasm"/>
    <property type="evidence" value="ECO:0007669"/>
    <property type="project" value="UniProtKB-SubCell"/>
</dbReference>
<dbReference type="Proteomes" id="UP000070578">
    <property type="component" value="Unassembled WGS sequence"/>
</dbReference>
<keyword evidence="16" id="KW-0479">Metal-binding</keyword>
<comment type="function">
    <text evidence="16">Catalyzes the phosphorylation of pantothenate (Pan), the first step in CoA biosynthesis.</text>
</comment>
<gene>
    <name evidence="16" type="primary">coaX</name>
    <name evidence="17" type="ORF">AWT59_0283</name>
</gene>
<evidence type="ECO:0000256" key="4">
    <source>
        <dbReference type="ARBA" id="ARBA00005225"/>
    </source>
</evidence>
<keyword evidence="10 16" id="KW-0418">Kinase</keyword>
<feature type="binding site" evidence="16">
    <location>
        <begin position="6"/>
        <end position="13"/>
    </location>
    <ligand>
        <name>ATP</name>
        <dbReference type="ChEBI" id="CHEBI:30616"/>
    </ligand>
</feature>
<dbReference type="CDD" id="cd24015">
    <property type="entry name" value="ASKHA_NBD_PanK-III"/>
    <property type="match status" value="1"/>
</dbReference>
<sequence length="249" mass="26595">MRLLIDAGNTLIKWALVNDGDWVGNGALPVGRADELPRTFAGWLDKTGAVPRDIRQIWVSNVAGEEVARRIQEIKAVQPGLIHFIAARERQCGVHNNYSDTGQLGSDRWAALIAAWNLEQRNCLVVDCGTAITVDTLSGQGEFLGGLILPGPDLMQRSLVGATNQLKMEQGKYAAFPLNTADALFSGAVQACCGAIERQYALLGDDSAPVVLGGGAAGMLRENIKLPLRVVDNLVLQGLLLIAGEADNK</sequence>
<evidence type="ECO:0000256" key="5">
    <source>
        <dbReference type="ARBA" id="ARBA00011738"/>
    </source>
</evidence>
<dbReference type="UniPathway" id="UPA00241">
    <property type="reaction ID" value="UER00352"/>
</dbReference>
<evidence type="ECO:0000256" key="13">
    <source>
        <dbReference type="ARBA" id="ARBA00022993"/>
    </source>
</evidence>
<proteinExistence type="inferred from homology"/>
<protein>
    <recommendedName>
        <fullName evidence="15 16">Type III pantothenate kinase</fullName>
        <ecNumber evidence="6 16">2.7.1.33</ecNumber>
    </recommendedName>
    <alternativeName>
        <fullName evidence="16">PanK-III</fullName>
    </alternativeName>
    <alternativeName>
        <fullName evidence="16">Pantothenic acid kinase</fullName>
    </alternativeName>
</protein>
<keyword evidence="7 16" id="KW-0963">Cytoplasm</keyword>
<dbReference type="InterPro" id="IPR004619">
    <property type="entry name" value="Type_III_PanK"/>
</dbReference>
<comment type="subunit">
    <text evidence="5 16">Homodimer.</text>
</comment>
<dbReference type="EMBL" id="LSLI01000004">
    <property type="protein sequence ID" value="KXS33563.1"/>
    <property type="molecule type" value="Genomic_DNA"/>
</dbReference>
<feature type="binding site" evidence="16">
    <location>
        <begin position="105"/>
        <end position="108"/>
    </location>
    <ligand>
        <name>substrate</name>
    </ligand>
</feature>
<dbReference type="EC" id="2.7.1.33" evidence="6 16"/>
<dbReference type="GO" id="GO:0004594">
    <property type="term" value="F:pantothenate kinase activity"/>
    <property type="evidence" value="ECO:0007669"/>
    <property type="project" value="UniProtKB-UniRule"/>
</dbReference>
<keyword evidence="8 16" id="KW-0808">Transferase</keyword>
<reference evidence="17 18" key="2">
    <citation type="submission" date="2016-03" db="EMBL/GenBank/DDBJ databases">
        <title>New uncultured bacterium of the family Gallionellaceae from acid mine drainage: description and reconstruction of genome based on metagenomic analysis of microbial community.</title>
        <authorList>
            <person name="Kadnikov V."/>
            <person name="Ivasenko D."/>
            <person name="Beletsky A."/>
            <person name="Mardanov A."/>
            <person name="Danilova E."/>
            <person name="Pimenov N."/>
            <person name="Karnachuk O."/>
            <person name="Ravin N."/>
        </authorList>
    </citation>
    <scope>NUCLEOTIDE SEQUENCE [LARGE SCALE GENOMIC DNA]</scope>
    <source>
        <strain evidence="17">ShG14-8</strain>
    </source>
</reference>
<dbReference type="GO" id="GO:0015937">
    <property type="term" value="P:coenzyme A biosynthetic process"/>
    <property type="evidence" value="ECO:0007669"/>
    <property type="project" value="UniProtKB-UniRule"/>
</dbReference>
<comment type="pathway">
    <text evidence="4 16">Cofactor biosynthesis; coenzyme A biosynthesis; CoA from (R)-pantothenate: step 1/5.</text>
</comment>
<feature type="binding site" evidence="16">
    <location>
        <position position="130"/>
    </location>
    <ligand>
        <name>ATP</name>
        <dbReference type="ChEBI" id="CHEBI:30616"/>
    </ligand>
</feature>
<evidence type="ECO:0000256" key="7">
    <source>
        <dbReference type="ARBA" id="ARBA00022490"/>
    </source>
</evidence>
<evidence type="ECO:0000256" key="8">
    <source>
        <dbReference type="ARBA" id="ARBA00022679"/>
    </source>
</evidence>
<evidence type="ECO:0000256" key="10">
    <source>
        <dbReference type="ARBA" id="ARBA00022777"/>
    </source>
</evidence>
<comment type="cofactor">
    <cofactor evidence="2">
        <name>K(+)</name>
        <dbReference type="ChEBI" id="CHEBI:29103"/>
    </cofactor>
</comment>
<evidence type="ECO:0000256" key="3">
    <source>
        <dbReference type="ARBA" id="ARBA00004496"/>
    </source>
</evidence>
<feature type="active site" description="Proton acceptor" evidence="16">
    <location>
        <position position="107"/>
    </location>
</feature>
<evidence type="ECO:0000256" key="12">
    <source>
        <dbReference type="ARBA" id="ARBA00022958"/>
    </source>
</evidence>
<dbReference type="Pfam" id="PF03309">
    <property type="entry name" value="Pan_kinase"/>
    <property type="match status" value="1"/>
</dbReference>
<keyword evidence="9 16" id="KW-0547">Nucleotide-binding</keyword>
<evidence type="ECO:0000256" key="16">
    <source>
        <dbReference type="HAMAP-Rule" id="MF_01274"/>
    </source>
</evidence>
<name>A0A139BXB4_9PROT</name>
<comment type="subcellular location">
    <subcellularLocation>
        <location evidence="3 16">Cytoplasm</location>
    </subcellularLocation>
</comment>
<reference evidence="17 18" key="1">
    <citation type="submission" date="2016-02" db="EMBL/GenBank/DDBJ databases">
        <authorList>
            <person name="Wen L."/>
            <person name="He K."/>
            <person name="Yang H."/>
        </authorList>
    </citation>
    <scope>NUCLEOTIDE SEQUENCE [LARGE SCALE GENOMIC DNA]</scope>
    <source>
        <strain evidence="17">ShG14-8</strain>
    </source>
</reference>
<evidence type="ECO:0000313" key="18">
    <source>
        <dbReference type="Proteomes" id="UP000070578"/>
    </source>
</evidence>
<evidence type="ECO:0000256" key="14">
    <source>
        <dbReference type="ARBA" id="ARBA00038036"/>
    </source>
</evidence>
<evidence type="ECO:0000256" key="15">
    <source>
        <dbReference type="ARBA" id="ARBA00040883"/>
    </source>
</evidence>
<comment type="cofactor">
    <cofactor evidence="16">
        <name>NH4(+)</name>
        <dbReference type="ChEBI" id="CHEBI:28938"/>
    </cofactor>
    <cofactor evidence="16">
        <name>K(+)</name>
        <dbReference type="ChEBI" id="CHEBI:29103"/>
    </cofactor>
    <text evidence="16">A monovalent cation. Ammonium or potassium.</text>
</comment>
<dbReference type="NCBIfam" id="TIGR00671">
    <property type="entry name" value="baf"/>
    <property type="match status" value="1"/>
</dbReference>
<dbReference type="InterPro" id="IPR043129">
    <property type="entry name" value="ATPase_NBD"/>
</dbReference>
<evidence type="ECO:0000256" key="2">
    <source>
        <dbReference type="ARBA" id="ARBA00001958"/>
    </source>
</evidence>
<evidence type="ECO:0000256" key="11">
    <source>
        <dbReference type="ARBA" id="ARBA00022840"/>
    </source>
</evidence>
<evidence type="ECO:0000256" key="1">
    <source>
        <dbReference type="ARBA" id="ARBA00001206"/>
    </source>
</evidence>
<dbReference type="GO" id="GO:0046872">
    <property type="term" value="F:metal ion binding"/>
    <property type="evidence" value="ECO:0007669"/>
    <property type="project" value="UniProtKB-KW"/>
</dbReference>
<dbReference type="GO" id="GO:0005524">
    <property type="term" value="F:ATP binding"/>
    <property type="evidence" value="ECO:0007669"/>
    <property type="project" value="UniProtKB-UniRule"/>
</dbReference>
<dbReference type="AlphaFoldDB" id="A0A139BXB4"/>
<dbReference type="SUPFAM" id="SSF53067">
    <property type="entry name" value="Actin-like ATPase domain"/>
    <property type="match status" value="2"/>
</dbReference>
<dbReference type="Gene3D" id="3.30.420.40">
    <property type="match status" value="2"/>
</dbReference>
<feature type="binding site" evidence="16">
    <location>
        <position position="98"/>
    </location>
    <ligand>
        <name>substrate</name>
    </ligand>
</feature>
<feature type="binding site" evidence="16">
    <location>
        <position position="127"/>
    </location>
    <ligand>
        <name>K(+)</name>
        <dbReference type="ChEBI" id="CHEBI:29103"/>
    </ligand>
</feature>
<accession>A0A139BXB4</accession>
<feature type="binding site" evidence="16">
    <location>
        <position position="180"/>
    </location>
    <ligand>
        <name>substrate</name>
    </ligand>
</feature>
<comment type="catalytic activity">
    <reaction evidence="1 16">
        <text>(R)-pantothenate + ATP = (R)-4'-phosphopantothenate + ADP + H(+)</text>
        <dbReference type="Rhea" id="RHEA:16373"/>
        <dbReference type="ChEBI" id="CHEBI:10986"/>
        <dbReference type="ChEBI" id="CHEBI:15378"/>
        <dbReference type="ChEBI" id="CHEBI:29032"/>
        <dbReference type="ChEBI" id="CHEBI:30616"/>
        <dbReference type="ChEBI" id="CHEBI:456216"/>
        <dbReference type="EC" id="2.7.1.33"/>
    </reaction>
</comment>
<keyword evidence="11 16" id="KW-0067">ATP-binding</keyword>
<keyword evidence="12 16" id="KW-0630">Potassium</keyword>
<evidence type="ECO:0000256" key="6">
    <source>
        <dbReference type="ARBA" id="ARBA00012102"/>
    </source>
</evidence>
<evidence type="ECO:0000256" key="9">
    <source>
        <dbReference type="ARBA" id="ARBA00022741"/>
    </source>
</evidence>
<dbReference type="PATRIC" id="fig|1796491.3.peg.306"/>
<dbReference type="PANTHER" id="PTHR34265">
    <property type="entry name" value="TYPE III PANTOTHENATE KINASE"/>
    <property type="match status" value="1"/>
</dbReference>
<evidence type="ECO:0000313" key="17">
    <source>
        <dbReference type="EMBL" id="KXS33563.1"/>
    </source>
</evidence>
<organism evidence="17 18">
    <name type="scientific">Candidatus Gallionella acididurans</name>
    <dbReference type="NCBI Taxonomy" id="1796491"/>
    <lineage>
        <taxon>Bacteria</taxon>
        <taxon>Pseudomonadati</taxon>
        <taxon>Pseudomonadota</taxon>
        <taxon>Betaproteobacteria</taxon>
        <taxon>Nitrosomonadales</taxon>
        <taxon>Gallionellaceae</taxon>
        <taxon>Gallionella</taxon>
    </lineage>
</organism>
<comment type="caution">
    <text evidence="17">The sequence shown here is derived from an EMBL/GenBank/DDBJ whole genome shotgun (WGS) entry which is preliminary data.</text>
</comment>
<dbReference type="PANTHER" id="PTHR34265:SF1">
    <property type="entry name" value="TYPE III PANTOTHENATE KINASE"/>
    <property type="match status" value="1"/>
</dbReference>